<protein>
    <recommendedName>
        <fullName evidence="2">FMN-binding domain-containing protein</fullName>
    </recommendedName>
</protein>
<evidence type="ECO:0000313" key="4">
    <source>
        <dbReference type="Proteomes" id="UP000599074"/>
    </source>
</evidence>
<dbReference type="SMART" id="SM00900">
    <property type="entry name" value="FMN_bind"/>
    <property type="match status" value="1"/>
</dbReference>
<organism evidence="3 4">
    <name type="scientific">Planosporangium mesophilum</name>
    <dbReference type="NCBI Taxonomy" id="689768"/>
    <lineage>
        <taxon>Bacteria</taxon>
        <taxon>Bacillati</taxon>
        <taxon>Actinomycetota</taxon>
        <taxon>Actinomycetes</taxon>
        <taxon>Micromonosporales</taxon>
        <taxon>Micromonosporaceae</taxon>
        <taxon>Planosporangium</taxon>
    </lineage>
</organism>
<feature type="region of interest" description="Disordered" evidence="1">
    <location>
        <begin position="28"/>
        <end position="82"/>
    </location>
</feature>
<comment type="caution">
    <text evidence="3">The sequence shown here is derived from an EMBL/GenBank/DDBJ whole genome shotgun (WGS) entry which is preliminary data.</text>
</comment>
<feature type="domain" description="FMN-binding" evidence="2">
    <location>
        <begin position="95"/>
        <end position="173"/>
    </location>
</feature>
<sequence>MRRITMWLVATVAVVVLLFSYRTSTMGPAGPASAAEGGTAEGGTAPGIVSGSPGAAADPPGSGAGDTAPPTAPGTPGNTAKAGTDLVVNGTVVQTRWGPVQVQVHIISGRITDVTALQVPNGNRRDIEINSFAVPHLRSEVLTAQSADIDVVSGATVTSEGYLGSLQAALDSAHFKG</sequence>
<evidence type="ECO:0000313" key="3">
    <source>
        <dbReference type="EMBL" id="GII23009.1"/>
    </source>
</evidence>
<keyword evidence="4" id="KW-1185">Reference proteome</keyword>
<dbReference type="Pfam" id="PF04205">
    <property type="entry name" value="FMN_bind"/>
    <property type="match status" value="1"/>
</dbReference>
<dbReference type="RefSeq" id="WP_168117601.1">
    <property type="nucleotide sequence ID" value="NZ_BOON01000024.1"/>
</dbReference>
<reference evidence="3" key="1">
    <citation type="submission" date="2021-01" db="EMBL/GenBank/DDBJ databases">
        <title>Whole genome shotgun sequence of Planosporangium mesophilum NBRC 109066.</title>
        <authorList>
            <person name="Komaki H."/>
            <person name="Tamura T."/>
        </authorList>
    </citation>
    <scope>NUCLEOTIDE SEQUENCE</scope>
    <source>
        <strain evidence="3">NBRC 109066</strain>
    </source>
</reference>
<name>A0A8J3TDV7_9ACTN</name>
<dbReference type="AlphaFoldDB" id="A0A8J3TDV7"/>
<feature type="compositionally biased region" description="Low complexity" evidence="1">
    <location>
        <begin position="28"/>
        <end position="38"/>
    </location>
</feature>
<dbReference type="GO" id="GO:0016020">
    <property type="term" value="C:membrane"/>
    <property type="evidence" value="ECO:0007669"/>
    <property type="project" value="InterPro"/>
</dbReference>
<dbReference type="EMBL" id="BOON01000024">
    <property type="protein sequence ID" value="GII23009.1"/>
    <property type="molecule type" value="Genomic_DNA"/>
</dbReference>
<dbReference type="Proteomes" id="UP000599074">
    <property type="component" value="Unassembled WGS sequence"/>
</dbReference>
<evidence type="ECO:0000259" key="2">
    <source>
        <dbReference type="SMART" id="SM00900"/>
    </source>
</evidence>
<proteinExistence type="predicted"/>
<dbReference type="InterPro" id="IPR007329">
    <property type="entry name" value="FMN-bd"/>
</dbReference>
<dbReference type="GO" id="GO:0010181">
    <property type="term" value="F:FMN binding"/>
    <property type="evidence" value="ECO:0007669"/>
    <property type="project" value="InterPro"/>
</dbReference>
<gene>
    <name evidence="3" type="ORF">Pme01_26060</name>
</gene>
<feature type="compositionally biased region" description="Low complexity" evidence="1">
    <location>
        <begin position="46"/>
        <end position="82"/>
    </location>
</feature>
<evidence type="ECO:0000256" key="1">
    <source>
        <dbReference type="SAM" id="MobiDB-lite"/>
    </source>
</evidence>
<dbReference type="Gene3D" id="3.90.1010.20">
    <property type="match status" value="1"/>
</dbReference>
<accession>A0A8J3TDV7</accession>